<accession>A0AA37MAY6</accession>
<keyword evidence="4" id="KW-1185">Reference proteome</keyword>
<reference evidence="3" key="1">
    <citation type="journal article" date="2016" name="Front. Microbiol.">
        <title>Genome Sequence of the Piezophilic, Mesophilic Sulfate-Reducing Bacterium Desulfovibrio indicus J2T.</title>
        <authorList>
            <person name="Cao J."/>
            <person name="Maignien L."/>
            <person name="Shao Z."/>
            <person name="Alain K."/>
            <person name="Jebbar M."/>
        </authorList>
    </citation>
    <scope>NUCLEOTIDE SEQUENCE</scope>
    <source>
        <strain evidence="3">NBRC 103626</strain>
    </source>
</reference>
<protein>
    <recommendedName>
        <fullName evidence="5">DUF4124 domain-containing protein</fullName>
    </recommendedName>
</protein>
<sequence>MRRLLMALTAAALAQSSTAWPQQPITNVNECTFITDPIALKRCIDGFQLRGPPAQYPQSPPIPQVETPAQAERDRIGTAVPPNTSYRDSPEWLGSTAKGQAGEPQPKNNPRVIDLNRP</sequence>
<name>A0AA37MAY6_9HYPH</name>
<comment type="caution">
    <text evidence="3">The sequence shown here is derived from an EMBL/GenBank/DDBJ whole genome shotgun (WGS) entry which is preliminary data.</text>
</comment>
<keyword evidence="2" id="KW-0732">Signal</keyword>
<gene>
    <name evidence="3" type="ORF">NBEOAGPD_1468</name>
</gene>
<dbReference type="AlphaFoldDB" id="A0AA37MAY6"/>
<reference evidence="3" key="2">
    <citation type="submission" date="2021-08" db="EMBL/GenBank/DDBJ databases">
        <authorList>
            <person name="Tani A."/>
            <person name="Ola A."/>
            <person name="Ogura Y."/>
            <person name="Katsura K."/>
            <person name="Hayashi T."/>
        </authorList>
    </citation>
    <scope>NUCLEOTIDE SEQUENCE</scope>
    <source>
        <strain evidence="3">NBRC 103626</strain>
    </source>
</reference>
<evidence type="ECO:0000256" key="1">
    <source>
        <dbReference type="SAM" id="MobiDB-lite"/>
    </source>
</evidence>
<evidence type="ECO:0008006" key="5">
    <source>
        <dbReference type="Google" id="ProtNLM"/>
    </source>
</evidence>
<proteinExistence type="predicted"/>
<dbReference type="Proteomes" id="UP001055108">
    <property type="component" value="Unassembled WGS sequence"/>
</dbReference>
<feature type="chain" id="PRO_5041291958" description="DUF4124 domain-containing protein" evidence="2">
    <location>
        <begin position="20"/>
        <end position="118"/>
    </location>
</feature>
<organism evidence="3 4">
    <name type="scientific">Methylobacterium gregans</name>
    <dbReference type="NCBI Taxonomy" id="374424"/>
    <lineage>
        <taxon>Bacteria</taxon>
        <taxon>Pseudomonadati</taxon>
        <taxon>Pseudomonadota</taxon>
        <taxon>Alphaproteobacteria</taxon>
        <taxon>Hyphomicrobiales</taxon>
        <taxon>Methylobacteriaceae</taxon>
        <taxon>Methylobacterium</taxon>
    </lineage>
</organism>
<evidence type="ECO:0000256" key="2">
    <source>
        <dbReference type="SAM" id="SignalP"/>
    </source>
</evidence>
<feature type="region of interest" description="Disordered" evidence="1">
    <location>
        <begin position="50"/>
        <end position="118"/>
    </location>
</feature>
<feature type="compositionally biased region" description="Pro residues" evidence="1">
    <location>
        <begin position="54"/>
        <end position="63"/>
    </location>
</feature>
<dbReference type="EMBL" id="BPQM01000029">
    <property type="protein sequence ID" value="GJD78254.1"/>
    <property type="molecule type" value="Genomic_DNA"/>
</dbReference>
<evidence type="ECO:0000313" key="3">
    <source>
        <dbReference type="EMBL" id="GJD78254.1"/>
    </source>
</evidence>
<feature type="signal peptide" evidence="2">
    <location>
        <begin position="1"/>
        <end position="19"/>
    </location>
</feature>
<evidence type="ECO:0000313" key="4">
    <source>
        <dbReference type="Proteomes" id="UP001055108"/>
    </source>
</evidence>